<dbReference type="CDD" id="cd03375">
    <property type="entry name" value="TPP_OGFOR"/>
    <property type="match status" value="1"/>
</dbReference>
<dbReference type="Gene3D" id="3.40.50.970">
    <property type="match status" value="1"/>
</dbReference>
<gene>
    <name evidence="4" type="ORF">AMJ82_05260</name>
</gene>
<dbReference type="PANTHER" id="PTHR48084">
    <property type="entry name" value="2-OXOGLUTARATE OXIDOREDUCTASE SUBUNIT KORB-RELATED"/>
    <property type="match status" value="1"/>
</dbReference>
<evidence type="ECO:0000259" key="3">
    <source>
        <dbReference type="Pfam" id="PF02775"/>
    </source>
</evidence>
<protein>
    <submittedName>
        <fullName evidence="4">2-ketoisovalerate ferredoxin oxidoreductase</fullName>
    </submittedName>
</protein>
<keyword evidence="1" id="KW-0560">Oxidoreductase</keyword>
<proteinExistence type="predicted"/>
<dbReference type="InterPro" id="IPR011766">
    <property type="entry name" value="TPP_enzyme_TPP-bd"/>
</dbReference>
<evidence type="ECO:0000313" key="5">
    <source>
        <dbReference type="Proteomes" id="UP000051717"/>
    </source>
</evidence>
<evidence type="ECO:0000256" key="1">
    <source>
        <dbReference type="ARBA" id="ARBA00023002"/>
    </source>
</evidence>
<dbReference type="EMBL" id="LJUI01000032">
    <property type="protein sequence ID" value="KPK69531.1"/>
    <property type="molecule type" value="Genomic_DNA"/>
</dbReference>
<dbReference type="PANTHER" id="PTHR48084:SF3">
    <property type="entry name" value="SUBUNIT OF PYRUVATE:FLAVODOXIN OXIDOREDUCTASE"/>
    <property type="match status" value="1"/>
</dbReference>
<dbReference type="PATRIC" id="fig|1703774.3.peg.1904"/>
<comment type="caution">
    <text evidence="4">The sequence shown here is derived from an EMBL/GenBank/DDBJ whole genome shotgun (WGS) entry which is preliminary data.</text>
</comment>
<dbReference type="SUPFAM" id="SSF53323">
    <property type="entry name" value="Pyruvate-ferredoxin oxidoreductase, PFOR, domain III"/>
    <property type="match status" value="1"/>
</dbReference>
<organism evidence="4 5">
    <name type="scientific">candidate division TA06 bacterium SM23_40</name>
    <dbReference type="NCBI Taxonomy" id="1703774"/>
    <lineage>
        <taxon>Bacteria</taxon>
        <taxon>Bacteria division TA06</taxon>
    </lineage>
</organism>
<evidence type="ECO:0000259" key="2">
    <source>
        <dbReference type="Pfam" id="PF01558"/>
    </source>
</evidence>
<evidence type="ECO:0000313" key="4">
    <source>
        <dbReference type="EMBL" id="KPK69531.1"/>
    </source>
</evidence>
<name>A0A0S8GBP6_UNCT6</name>
<dbReference type="GO" id="GO:0016625">
    <property type="term" value="F:oxidoreductase activity, acting on the aldehyde or oxo group of donors, iron-sulfur protein as acceptor"/>
    <property type="evidence" value="ECO:0007669"/>
    <property type="project" value="UniProtKB-ARBA"/>
</dbReference>
<dbReference type="InterPro" id="IPR029061">
    <property type="entry name" value="THDP-binding"/>
</dbReference>
<dbReference type="GO" id="GO:0030976">
    <property type="term" value="F:thiamine pyrophosphate binding"/>
    <property type="evidence" value="ECO:0007669"/>
    <property type="project" value="InterPro"/>
</dbReference>
<dbReference type="GO" id="GO:0045333">
    <property type="term" value="P:cellular respiration"/>
    <property type="evidence" value="ECO:0007669"/>
    <property type="project" value="UniProtKB-ARBA"/>
</dbReference>
<dbReference type="Gene3D" id="3.40.920.10">
    <property type="entry name" value="Pyruvate-ferredoxin oxidoreductase, PFOR, domain III"/>
    <property type="match status" value="1"/>
</dbReference>
<dbReference type="Proteomes" id="UP000051717">
    <property type="component" value="Unassembled WGS sequence"/>
</dbReference>
<sequence>MAKKILKKPDALYDVFERKPGVDKTMTHYCPGCGHGILHKLIAEAIDDLGVADRTIFVSPVGCSVFAYYYFDVGNVQVAHGRAPAVATGLKRASPNSIVISYQGDGDLAAIGGNNILQAANRGELFTVFFINNGIYGMTGGQMAPTTLIGQKTTTTPYGRTIRNEGYPIRVCELLATLESPVYIERTAMTDAKNIARTRRAVRKALRCQVDRKGFSLVEVLSSCPSGWKVEPREALKWIEEKMMPYFPLGVYKDVIEEREPVELVERTYTSADIMKGLALADGEAAARAPRHEDVGEMAMKIAGFGGQGILFLGLALAETGMDEGLHVTWLPSYGPEMRGGTANCHVILSGRRVGAPLVSIPNVLIALNRPSLEKFEPALSEGGLILYDSSLIDISPSRKDIIPLPVPATKLADELGSTRAANMVAMGALIGYTDVVSVDGAIAALPRLVKRDELISLNEAAIRKGVEQGRQLRAKQKVAVGTGKGAR</sequence>
<accession>A0A0S8GBP6</accession>
<feature type="domain" description="Thiamine pyrophosphate enzyme TPP-binding" evidence="3">
    <location>
        <begin position="70"/>
        <end position="220"/>
    </location>
</feature>
<dbReference type="Pfam" id="PF01558">
    <property type="entry name" value="POR"/>
    <property type="match status" value="1"/>
</dbReference>
<dbReference type="Pfam" id="PF02775">
    <property type="entry name" value="TPP_enzyme_C"/>
    <property type="match status" value="1"/>
</dbReference>
<dbReference type="InterPro" id="IPR051457">
    <property type="entry name" value="2-oxoacid:Fd_oxidoreductase"/>
</dbReference>
<reference evidence="4 5" key="1">
    <citation type="journal article" date="2015" name="Microbiome">
        <title>Genomic resolution of linkages in carbon, nitrogen, and sulfur cycling among widespread estuary sediment bacteria.</title>
        <authorList>
            <person name="Baker B.J."/>
            <person name="Lazar C.S."/>
            <person name="Teske A.P."/>
            <person name="Dick G.J."/>
        </authorList>
    </citation>
    <scope>NUCLEOTIDE SEQUENCE [LARGE SCALE GENOMIC DNA]</scope>
    <source>
        <strain evidence="4">SM23_40</strain>
    </source>
</reference>
<dbReference type="InterPro" id="IPR002869">
    <property type="entry name" value="Pyrv_flavodox_OxRed_cen"/>
</dbReference>
<dbReference type="InterPro" id="IPR019752">
    <property type="entry name" value="Pyrv/ketoisovalerate_OxRed_cat"/>
</dbReference>
<dbReference type="SUPFAM" id="SSF52518">
    <property type="entry name" value="Thiamin diphosphate-binding fold (THDP-binding)"/>
    <property type="match status" value="1"/>
</dbReference>
<dbReference type="AlphaFoldDB" id="A0A0S8GBP6"/>
<feature type="domain" description="Pyruvate/ketoisovalerate oxidoreductase catalytic" evidence="2">
    <location>
        <begin position="306"/>
        <end position="468"/>
    </location>
</feature>